<dbReference type="Proteomes" id="UP000799753">
    <property type="component" value="Unassembled WGS sequence"/>
</dbReference>
<protein>
    <submittedName>
        <fullName evidence="1">Uncharacterized protein</fullName>
    </submittedName>
</protein>
<sequence>MPYIITQRTHTSEICFYETSRRASSSIFNLIHLQLTDKNQMPSNKMDTHGPNLHSIPSEMIDSIYCHALGTTTITFIRQGILIDAYVPVKEEDENDWVNGLPEWLLTSKATLKYGMSVIFRKRTFRLSPGAIWHMIYPLRNGRLRVSQNPLLTNGIRTISIEPFVTSGLHCKLEHMSGDLNLRFLNSLPNVVRQMASIEMNMYWDVREDLWLRETNINWSALKVFNGVCTKAIIRISAYAVAQGANKYPDVIPAAAACARSMVGTQGAAEWCYELPRKGDSEPDESEAEYRVTAYRTL</sequence>
<accession>A0A6A6RL46</accession>
<dbReference type="AlphaFoldDB" id="A0A6A6RL46"/>
<gene>
    <name evidence="1" type="ORF">P280DRAFT_522535</name>
</gene>
<proteinExistence type="predicted"/>
<name>A0A6A6RL46_9PLEO</name>
<evidence type="ECO:0000313" key="1">
    <source>
        <dbReference type="EMBL" id="KAF2636012.1"/>
    </source>
</evidence>
<reference evidence="1" key="1">
    <citation type="journal article" date="2020" name="Stud. Mycol.">
        <title>101 Dothideomycetes genomes: a test case for predicting lifestyles and emergence of pathogens.</title>
        <authorList>
            <person name="Haridas S."/>
            <person name="Albert R."/>
            <person name="Binder M."/>
            <person name="Bloem J."/>
            <person name="Labutti K."/>
            <person name="Salamov A."/>
            <person name="Andreopoulos B."/>
            <person name="Baker S."/>
            <person name="Barry K."/>
            <person name="Bills G."/>
            <person name="Bluhm B."/>
            <person name="Cannon C."/>
            <person name="Castanera R."/>
            <person name="Culley D."/>
            <person name="Daum C."/>
            <person name="Ezra D."/>
            <person name="Gonzalez J."/>
            <person name="Henrissat B."/>
            <person name="Kuo A."/>
            <person name="Liang C."/>
            <person name="Lipzen A."/>
            <person name="Lutzoni F."/>
            <person name="Magnuson J."/>
            <person name="Mondo S."/>
            <person name="Nolan M."/>
            <person name="Ohm R."/>
            <person name="Pangilinan J."/>
            <person name="Park H.-J."/>
            <person name="Ramirez L."/>
            <person name="Alfaro M."/>
            <person name="Sun H."/>
            <person name="Tritt A."/>
            <person name="Yoshinaga Y."/>
            <person name="Zwiers L.-H."/>
            <person name="Turgeon B."/>
            <person name="Goodwin S."/>
            <person name="Spatafora J."/>
            <person name="Crous P."/>
            <person name="Grigoriev I."/>
        </authorList>
    </citation>
    <scope>NUCLEOTIDE SEQUENCE</scope>
    <source>
        <strain evidence="1">CBS 473.64</strain>
    </source>
</reference>
<evidence type="ECO:0000313" key="2">
    <source>
        <dbReference type="Proteomes" id="UP000799753"/>
    </source>
</evidence>
<keyword evidence="2" id="KW-1185">Reference proteome</keyword>
<dbReference type="EMBL" id="MU006801">
    <property type="protein sequence ID" value="KAF2636012.1"/>
    <property type="molecule type" value="Genomic_DNA"/>
</dbReference>
<organism evidence="1 2">
    <name type="scientific">Massarina eburnea CBS 473.64</name>
    <dbReference type="NCBI Taxonomy" id="1395130"/>
    <lineage>
        <taxon>Eukaryota</taxon>
        <taxon>Fungi</taxon>
        <taxon>Dikarya</taxon>
        <taxon>Ascomycota</taxon>
        <taxon>Pezizomycotina</taxon>
        <taxon>Dothideomycetes</taxon>
        <taxon>Pleosporomycetidae</taxon>
        <taxon>Pleosporales</taxon>
        <taxon>Massarineae</taxon>
        <taxon>Massarinaceae</taxon>
        <taxon>Massarina</taxon>
    </lineage>
</organism>